<dbReference type="Proteomes" id="UP001286313">
    <property type="component" value="Unassembled WGS sequence"/>
</dbReference>
<feature type="compositionally biased region" description="Polar residues" evidence="1">
    <location>
        <begin position="565"/>
        <end position="579"/>
    </location>
</feature>
<evidence type="ECO:0008006" key="7">
    <source>
        <dbReference type="Google" id="ProtNLM"/>
    </source>
</evidence>
<feature type="compositionally biased region" description="Polar residues" evidence="1">
    <location>
        <begin position="281"/>
        <end position="290"/>
    </location>
</feature>
<feature type="domain" description="Ig-like" evidence="3">
    <location>
        <begin position="10"/>
        <end position="90"/>
    </location>
</feature>
<feature type="transmembrane region" description="Helical" evidence="2">
    <location>
        <begin position="224"/>
        <end position="249"/>
    </location>
</feature>
<dbReference type="AlphaFoldDB" id="A0AAE1KS64"/>
<dbReference type="PANTHER" id="PTHR23278:SF19">
    <property type="entry name" value="OBSCURIN"/>
    <property type="match status" value="1"/>
</dbReference>
<feature type="region of interest" description="Disordered" evidence="1">
    <location>
        <begin position="258"/>
        <end position="297"/>
    </location>
</feature>
<dbReference type="InterPro" id="IPR013783">
    <property type="entry name" value="Ig-like_fold"/>
</dbReference>
<feature type="domain" description="Fibronectin type-III" evidence="4">
    <location>
        <begin position="110"/>
        <end position="201"/>
    </location>
</feature>
<dbReference type="PROSITE" id="PS50835">
    <property type="entry name" value="IG_LIKE"/>
    <property type="match status" value="1"/>
</dbReference>
<proteinExistence type="predicted"/>
<feature type="compositionally biased region" description="Low complexity" evidence="1">
    <location>
        <begin position="525"/>
        <end position="542"/>
    </location>
</feature>
<evidence type="ECO:0000313" key="6">
    <source>
        <dbReference type="Proteomes" id="UP001286313"/>
    </source>
</evidence>
<reference evidence="5" key="1">
    <citation type="submission" date="2023-10" db="EMBL/GenBank/DDBJ databases">
        <title>Genome assemblies of two species of porcelain crab, Petrolisthes cinctipes and Petrolisthes manimaculis (Anomura: Porcellanidae).</title>
        <authorList>
            <person name="Angst P."/>
        </authorList>
    </citation>
    <scope>NUCLEOTIDE SEQUENCE</scope>
    <source>
        <strain evidence="5">PB745_01</strain>
        <tissue evidence="5">Gill</tissue>
    </source>
</reference>
<dbReference type="PROSITE" id="PS50853">
    <property type="entry name" value="FN3"/>
    <property type="match status" value="1"/>
</dbReference>
<sequence>TYIIFESVAPVCGSQERTQHSVAKRENAEVSCRVDANPPVVTFRWTFNNTAEAINVPEGRFVVVGTESRVNYTPMNELDYGTLLCWANNSVGIQAQPCVFHILPAGKPDPPHNCRVVEVTMSSLQLTCLPGGNGGLNQSFLLQMYPLGSRQPAVEMTRPNPTFSVTRLRPATTYLVRVAGVNHRGASRPSQLQVVTSTVLSQPQETSAEPTRERGGGATLPIRMGVMAAVIGGALVLVVTVTVLTLFIIRRRCHHRHPCSPPPPHLSPKSLSALSKEEETSATPLPSSCSPHHDPDLLSHTPASSTCTLHMSQSFFTPPTTTVSLLFIHFFVQYRSLERAIDSEYTQVLCPTTKDTHEQQPTHVQDNMGRSHHNSLTTPLTYTHPHLARDHSVPYLPESEQSKVTVKAIADCGSAERCPGHLYPCFHPPLPIPSYGSSSPRPSLQLSSHHPSDPSLHSSDPSLHAPDLSLHTSPPYHLPADPTLSLPRSLHPATISTLHSSLHSVVPPSFIRKLPRYSSPQCQCPESNKPSPSSYSSLTRQSKVLKKGTGSGRASCSGRPEKQEQPVNILNTIKMESSV</sequence>
<dbReference type="SMART" id="SM00060">
    <property type="entry name" value="FN3"/>
    <property type="match status" value="1"/>
</dbReference>
<keyword evidence="2" id="KW-0472">Membrane</keyword>
<evidence type="ECO:0000256" key="2">
    <source>
        <dbReference type="SAM" id="Phobius"/>
    </source>
</evidence>
<name>A0AAE1KS64_PETCI</name>
<dbReference type="EMBL" id="JAWQEG010000938">
    <property type="protein sequence ID" value="KAK3883941.1"/>
    <property type="molecule type" value="Genomic_DNA"/>
</dbReference>
<feature type="compositionally biased region" description="Low complexity" evidence="1">
    <location>
        <begin position="437"/>
        <end position="464"/>
    </location>
</feature>
<dbReference type="SUPFAM" id="SSF48726">
    <property type="entry name" value="Immunoglobulin"/>
    <property type="match status" value="1"/>
</dbReference>
<dbReference type="PANTHER" id="PTHR23278">
    <property type="entry name" value="SIDESTEP PROTEIN"/>
    <property type="match status" value="1"/>
</dbReference>
<evidence type="ECO:0000256" key="1">
    <source>
        <dbReference type="SAM" id="MobiDB-lite"/>
    </source>
</evidence>
<dbReference type="InterPro" id="IPR007110">
    <property type="entry name" value="Ig-like_dom"/>
</dbReference>
<organism evidence="5 6">
    <name type="scientific">Petrolisthes cinctipes</name>
    <name type="common">Flat porcelain crab</name>
    <dbReference type="NCBI Taxonomy" id="88211"/>
    <lineage>
        <taxon>Eukaryota</taxon>
        <taxon>Metazoa</taxon>
        <taxon>Ecdysozoa</taxon>
        <taxon>Arthropoda</taxon>
        <taxon>Crustacea</taxon>
        <taxon>Multicrustacea</taxon>
        <taxon>Malacostraca</taxon>
        <taxon>Eumalacostraca</taxon>
        <taxon>Eucarida</taxon>
        <taxon>Decapoda</taxon>
        <taxon>Pleocyemata</taxon>
        <taxon>Anomura</taxon>
        <taxon>Galatheoidea</taxon>
        <taxon>Porcellanidae</taxon>
        <taxon>Petrolisthes</taxon>
    </lineage>
</organism>
<dbReference type="CDD" id="cd00063">
    <property type="entry name" value="FN3"/>
    <property type="match status" value="1"/>
</dbReference>
<evidence type="ECO:0000259" key="3">
    <source>
        <dbReference type="PROSITE" id="PS50835"/>
    </source>
</evidence>
<feature type="region of interest" description="Disordered" evidence="1">
    <location>
        <begin position="519"/>
        <end position="579"/>
    </location>
</feature>
<dbReference type="InterPro" id="IPR003961">
    <property type="entry name" value="FN3_dom"/>
</dbReference>
<keyword evidence="2" id="KW-1133">Transmembrane helix</keyword>
<dbReference type="Pfam" id="PF00041">
    <property type="entry name" value="fn3"/>
    <property type="match status" value="1"/>
</dbReference>
<feature type="region of interest" description="Disordered" evidence="1">
    <location>
        <begin position="436"/>
        <end position="483"/>
    </location>
</feature>
<dbReference type="InterPro" id="IPR036116">
    <property type="entry name" value="FN3_sf"/>
</dbReference>
<feature type="non-terminal residue" evidence="5">
    <location>
        <position position="579"/>
    </location>
</feature>
<accession>A0AAE1KS64</accession>
<dbReference type="Gene3D" id="2.60.40.10">
    <property type="entry name" value="Immunoglobulins"/>
    <property type="match status" value="2"/>
</dbReference>
<feature type="compositionally biased region" description="Polar residues" evidence="1">
    <location>
        <begin position="198"/>
        <end position="209"/>
    </location>
</feature>
<dbReference type="InterPro" id="IPR036179">
    <property type="entry name" value="Ig-like_dom_sf"/>
</dbReference>
<comment type="caution">
    <text evidence="5">The sequence shown here is derived from an EMBL/GenBank/DDBJ whole genome shotgun (WGS) entry which is preliminary data.</text>
</comment>
<gene>
    <name evidence="5" type="ORF">Pcinc_011763</name>
</gene>
<keyword evidence="6" id="KW-1185">Reference proteome</keyword>
<evidence type="ECO:0000313" key="5">
    <source>
        <dbReference type="EMBL" id="KAK3883941.1"/>
    </source>
</evidence>
<evidence type="ECO:0000259" key="4">
    <source>
        <dbReference type="PROSITE" id="PS50853"/>
    </source>
</evidence>
<dbReference type="SUPFAM" id="SSF49265">
    <property type="entry name" value="Fibronectin type III"/>
    <property type="match status" value="1"/>
</dbReference>
<protein>
    <recommendedName>
        <fullName evidence="7">Ig-like domain-containing protein</fullName>
    </recommendedName>
</protein>
<feature type="region of interest" description="Disordered" evidence="1">
    <location>
        <begin position="198"/>
        <end position="218"/>
    </location>
</feature>
<keyword evidence="2" id="KW-0812">Transmembrane</keyword>